<dbReference type="EMBL" id="CAADHO010000009">
    <property type="protein sequence ID" value="VFQ46455.1"/>
    <property type="molecule type" value="Genomic_DNA"/>
</dbReference>
<feature type="domain" description="Methyltransferase" evidence="1">
    <location>
        <begin position="48"/>
        <end position="138"/>
    </location>
</feature>
<sequence>MATVKEHYDGVLADVYSWMFGGFASGVTRNTDFFNTRGIRPVQSGVALDLGAGCGFQSIPLARLGFKVTAIDLSGPLLRELEGNAGSLPIETVEGDLTCFDDHVKETVELVVCMTDTVLHLPSREAVAVLFGKVAAALDDAGTLILTFRDLSGELTGVDRFIPVKSDEDTILTCFLEYGAETVTVHDLVHTNGQGGWTLKASCYEKLRLSGAWVHAQLEGAGFGSVDVTEEGGVVTVVARK</sequence>
<dbReference type="AlphaFoldDB" id="A0A4U8YQA4"/>
<dbReference type="Proteomes" id="UP000507962">
    <property type="component" value="Unassembled WGS sequence"/>
</dbReference>
<dbReference type="GO" id="GO:0032259">
    <property type="term" value="P:methylation"/>
    <property type="evidence" value="ECO:0007669"/>
    <property type="project" value="UniProtKB-KW"/>
</dbReference>
<reference evidence="2 3" key="1">
    <citation type="submission" date="2019-03" db="EMBL/GenBank/DDBJ databases">
        <authorList>
            <person name="Nijsse B."/>
        </authorList>
    </citation>
    <scope>NUCLEOTIDE SEQUENCE [LARGE SCALE GENOMIC DNA]</scope>
    <source>
        <strain evidence="2">Desulfoluna butyratoxydans MSL71</strain>
    </source>
</reference>
<dbReference type="Pfam" id="PF13649">
    <property type="entry name" value="Methyltransf_25"/>
    <property type="match status" value="1"/>
</dbReference>
<dbReference type="InterPro" id="IPR029063">
    <property type="entry name" value="SAM-dependent_MTases_sf"/>
</dbReference>
<dbReference type="SUPFAM" id="SSF53335">
    <property type="entry name" value="S-adenosyl-L-methionine-dependent methyltransferases"/>
    <property type="match status" value="1"/>
</dbReference>
<protein>
    <submittedName>
        <fullName evidence="2">S-adenosyl-l-methionine-dependent methyltransferase</fullName>
    </submittedName>
</protein>
<keyword evidence="3" id="KW-1185">Reference proteome</keyword>
<name>A0A4U8YQA4_9BACT</name>
<dbReference type="InterPro" id="IPR041698">
    <property type="entry name" value="Methyltransf_25"/>
</dbReference>
<proteinExistence type="predicted"/>
<dbReference type="GO" id="GO:0008168">
    <property type="term" value="F:methyltransferase activity"/>
    <property type="evidence" value="ECO:0007669"/>
    <property type="project" value="UniProtKB-KW"/>
</dbReference>
<dbReference type="RefSeq" id="WP_180144179.1">
    <property type="nucleotide sequence ID" value="NZ_CAADHO010000009.1"/>
</dbReference>
<dbReference type="CDD" id="cd02440">
    <property type="entry name" value="AdoMet_MTases"/>
    <property type="match status" value="1"/>
</dbReference>
<evidence type="ECO:0000313" key="3">
    <source>
        <dbReference type="Proteomes" id="UP000507962"/>
    </source>
</evidence>
<gene>
    <name evidence="2" type="ORF">MSL71_41220</name>
</gene>
<evidence type="ECO:0000259" key="1">
    <source>
        <dbReference type="Pfam" id="PF13649"/>
    </source>
</evidence>
<accession>A0A4U8YQA4</accession>
<keyword evidence="2" id="KW-0808">Transferase</keyword>
<keyword evidence="2" id="KW-0489">Methyltransferase</keyword>
<dbReference type="Gene3D" id="3.40.50.150">
    <property type="entry name" value="Vaccinia Virus protein VP39"/>
    <property type="match status" value="1"/>
</dbReference>
<evidence type="ECO:0000313" key="2">
    <source>
        <dbReference type="EMBL" id="VFQ46455.1"/>
    </source>
</evidence>
<organism evidence="2 3">
    <name type="scientific">Desulfoluna butyratoxydans</name>
    <dbReference type="NCBI Taxonomy" id="231438"/>
    <lineage>
        <taxon>Bacteria</taxon>
        <taxon>Pseudomonadati</taxon>
        <taxon>Thermodesulfobacteriota</taxon>
        <taxon>Desulfobacteria</taxon>
        <taxon>Desulfobacterales</taxon>
        <taxon>Desulfolunaceae</taxon>
        <taxon>Desulfoluna</taxon>
    </lineage>
</organism>